<evidence type="ECO:0000313" key="1">
    <source>
        <dbReference type="EMBL" id="ALS22099.1"/>
    </source>
</evidence>
<dbReference type="SUPFAM" id="SSF159006">
    <property type="entry name" value="YopX-like"/>
    <property type="match status" value="1"/>
</dbReference>
<dbReference type="RefSeq" id="WP_160327355.1">
    <property type="nucleotide sequence ID" value="NZ_CP013652.1"/>
</dbReference>
<dbReference type="PATRIC" id="fig|162209.4.peg.1828"/>
<dbReference type="EMBL" id="CP013652">
    <property type="protein sequence ID" value="ALS22099.1"/>
    <property type="molecule type" value="Genomic_DNA"/>
</dbReference>
<reference evidence="1 2" key="2">
    <citation type="journal article" date="2016" name="Genome Announc.">
        <title>Complete Genome Sequences of Two Interactive Moderate Thermophiles, Paenibacillus napthalenovorans 32O-Y and Paenibacillus sp. 32O-W.</title>
        <authorList>
            <person name="Butler R.R.III."/>
            <person name="Wang J."/>
            <person name="Stark B.C."/>
            <person name="Pombert J.F."/>
        </authorList>
    </citation>
    <scope>NUCLEOTIDE SEQUENCE [LARGE SCALE GENOMIC DNA]</scope>
    <source>
        <strain evidence="1 2">32O-Y</strain>
    </source>
</reference>
<protein>
    <recommendedName>
        <fullName evidence="3">YopX protein domain-containing protein</fullName>
    </recommendedName>
</protein>
<dbReference type="KEGG" id="pnp:IJ22_17250"/>
<dbReference type="STRING" id="162209.IJ22_17250"/>
<reference evidence="2" key="1">
    <citation type="submission" date="2015-12" db="EMBL/GenBank/DDBJ databases">
        <title>Complete genome sequences of two moderately thermophilic Paenibacillus species.</title>
        <authorList>
            <person name="Butler R.III."/>
            <person name="Wang J."/>
            <person name="Stark B.C."/>
            <person name="Pombert J.-F."/>
        </authorList>
    </citation>
    <scope>NUCLEOTIDE SEQUENCE [LARGE SCALE GENOMIC DNA]</scope>
    <source>
        <strain evidence="2">32O-Y</strain>
    </source>
</reference>
<proteinExistence type="predicted"/>
<gene>
    <name evidence="1" type="ORF">IJ22_17250</name>
</gene>
<sequence>MKKFKMRMYDKKHNVMEYIDYCYYFEENGIHELRDFREYEIPMFSTGKTDNDGAEL</sequence>
<evidence type="ECO:0000313" key="2">
    <source>
        <dbReference type="Proteomes" id="UP000061660"/>
    </source>
</evidence>
<dbReference type="AlphaFoldDB" id="A0A0U2VEZ2"/>
<evidence type="ECO:0008006" key="3">
    <source>
        <dbReference type="Google" id="ProtNLM"/>
    </source>
</evidence>
<organism evidence="1 2">
    <name type="scientific">Paenibacillus naphthalenovorans</name>
    <dbReference type="NCBI Taxonomy" id="162209"/>
    <lineage>
        <taxon>Bacteria</taxon>
        <taxon>Bacillati</taxon>
        <taxon>Bacillota</taxon>
        <taxon>Bacilli</taxon>
        <taxon>Bacillales</taxon>
        <taxon>Paenibacillaceae</taxon>
        <taxon>Paenibacillus</taxon>
    </lineage>
</organism>
<name>A0A0U2VEZ2_9BACL</name>
<accession>A0A0U2VEZ2</accession>
<dbReference type="Proteomes" id="UP000061660">
    <property type="component" value="Chromosome"/>
</dbReference>
<keyword evidence="2" id="KW-1185">Reference proteome</keyword>